<dbReference type="AlphaFoldDB" id="A0A1M5P4M6"/>
<protein>
    <submittedName>
        <fullName evidence="6">Protocatechuate 3,4-dioxygenase beta subunit</fullName>
    </submittedName>
</protein>
<dbReference type="SUPFAM" id="SSF49482">
    <property type="entry name" value="Aromatic compound dioxygenase"/>
    <property type="match status" value="1"/>
</dbReference>
<dbReference type="InterPro" id="IPR039387">
    <property type="entry name" value="3_4-PCD"/>
</dbReference>
<dbReference type="GO" id="GO:0018578">
    <property type="term" value="F:protocatechuate 3,4-dioxygenase activity"/>
    <property type="evidence" value="ECO:0007669"/>
    <property type="project" value="InterPro"/>
</dbReference>
<dbReference type="InterPro" id="IPR015889">
    <property type="entry name" value="Intradiol_dOase_core"/>
</dbReference>
<evidence type="ECO:0000313" key="6">
    <source>
        <dbReference type="EMBL" id="SHG96685.1"/>
    </source>
</evidence>
<accession>A0A1M5P4M6</accession>
<evidence type="ECO:0000313" key="7">
    <source>
        <dbReference type="Proteomes" id="UP000190675"/>
    </source>
</evidence>
<dbReference type="OrthoDB" id="9805815at2"/>
<evidence type="ECO:0000256" key="4">
    <source>
        <dbReference type="SAM" id="MobiDB-lite"/>
    </source>
</evidence>
<keyword evidence="3" id="KW-0560">Oxidoreductase</keyword>
<feature type="domain" description="Intradiol ring-cleavage dioxygenases" evidence="5">
    <location>
        <begin position="24"/>
        <end position="197"/>
    </location>
</feature>
<comment type="similarity">
    <text evidence="1">Belongs to the intradiol ring-cleavage dioxygenase family.</text>
</comment>
<name>A0A1M5P4M6_9BRAD</name>
<keyword evidence="2 6" id="KW-0223">Dioxygenase</keyword>
<dbReference type="Gene3D" id="2.60.130.10">
    <property type="entry name" value="Aromatic compound dioxygenase"/>
    <property type="match status" value="1"/>
</dbReference>
<organism evidence="6 7">
    <name type="scientific">Bradyrhizobium erythrophlei</name>
    <dbReference type="NCBI Taxonomy" id="1437360"/>
    <lineage>
        <taxon>Bacteria</taxon>
        <taxon>Pseudomonadati</taxon>
        <taxon>Pseudomonadota</taxon>
        <taxon>Alphaproteobacteria</taxon>
        <taxon>Hyphomicrobiales</taxon>
        <taxon>Nitrobacteraceae</taxon>
        <taxon>Bradyrhizobium</taxon>
    </lineage>
</organism>
<dbReference type="PANTHER" id="PTHR33711">
    <property type="entry name" value="DIOXYGENASE, PUTATIVE (AFU_ORTHOLOGUE AFUA_2G02910)-RELATED"/>
    <property type="match status" value="1"/>
</dbReference>
<dbReference type="Proteomes" id="UP000190675">
    <property type="component" value="Chromosome I"/>
</dbReference>
<dbReference type="InterPro" id="IPR050770">
    <property type="entry name" value="Intradiol_RC_Dioxygenase"/>
</dbReference>
<dbReference type="CDD" id="cd03459">
    <property type="entry name" value="3_4-PCD"/>
    <property type="match status" value="1"/>
</dbReference>
<sequence length="199" mass="21860">MVSTTETDGMHASENRHRTPDQILGPYFPMGHTPVTQADLTCVNGVDGFAQGEIIEVTGRILNLAGEPVRSVPVTIWQANTFGRYDHGNDPNPAPLDPNFVGCVGVQSDEDGIYRIKTVKPGAYPAGPDWVRPPHIHIEVHGRFERLITQMYFPDEPLNASDRLLNTALRPDLLIAKPVSSEDGCGHRVLNFDIVLSRG</sequence>
<evidence type="ECO:0000256" key="2">
    <source>
        <dbReference type="ARBA" id="ARBA00022964"/>
    </source>
</evidence>
<feature type="region of interest" description="Disordered" evidence="4">
    <location>
        <begin position="1"/>
        <end position="22"/>
    </location>
</feature>
<evidence type="ECO:0000259" key="5">
    <source>
        <dbReference type="Pfam" id="PF00775"/>
    </source>
</evidence>
<evidence type="ECO:0000256" key="1">
    <source>
        <dbReference type="ARBA" id="ARBA00007825"/>
    </source>
</evidence>
<dbReference type="Pfam" id="PF00775">
    <property type="entry name" value="Dioxygenase_C"/>
    <property type="match status" value="1"/>
</dbReference>
<dbReference type="GO" id="GO:0008199">
    <property type="term" value="F:ferric iron binding"/>
    <property type="evidence" value="ECO:0007669"/>
    <property type="project" value="InterPro"/>
</dbReference>
<dbReference type="InterPro" id="IPR000627">
    <property type="entry name" value="Intradiol_dOase_C"/>
</dbReference>
<dbReference type="PANTHER" id="PTHR33711:SF10">
    <property type="entry name" value="INTRADIOL RING-CLEAVAGE DIOXYGENASES DOMAIN-CONTAINING PROTEIN"/>
    <property type="match status" value="1"/>
</dbReference>
<evidence type="ECO:0000256" key="3">
    <source>
        <dbReference type="ARBA" id="ARBA00023002"/>
    </source>
</evidence>
<gene>
    <name evidence="6" type="ORF">SAMN05444169_5020</name>
</gene>
<dbReference type="RefSeq" id="WP_079568243.1">
    <property type="nucleotide sequence ID" value="NZ_LT670818.1"/>
</dbReference>
<dbReference type="EMBL" id="LT670818">
    <property type="protein sequence ID" value="SHG96685.1"/>
    <property type="molecule type" value="Genomic_DNA"/>
</dbReference>
<proteinExistence type="inferred from homology"/>
<feature type="compositionally biased region" description="Basic and acidic residues" evidence="4">
    <location>
        <begin position="8"/>
        <end position="20"/>
    </location>
</feature>
<reference evidence="6 7" key="1">
    <citation type="submission" date="2016-11" db="EMBL/GenBank/DDBJ databases">
        <authorList>
            <person name="Jaros S."/>
            <person name="Januszkiewicz K."/>
            <person name="Wedrychowicz H."/>
        </authorList>
    </citation>
    <scope>NUCLEOTIDE SEQUENCE [LARGE SCALE GENOMIC DNA]</scope>
    <source>
        <strain evidence="6 7">GAS242</strain>
    </source>
</reference>